<name>A0A0A8J4D2_ECOLX</name>
<reference evidence="9 10" key="2">
    <citation type="submission" date="2019-08" db="EMBL/GenBank/DDBJ databases">
        <title>Identification of Water Treatment Resistant and Multidrug Resistant Urinary Pathogenic Escherichia coli in Wastewater.</title>
        <authorList>
            <person name="Neumann N."/>
        </authorList>
    </citation>
    <scope>NUCLEOTIDE SEQUENCE [LARGE SCALE GENOMIC DNA]</scope>
    <source>
        <strain evidence="9 10">WU2356</strain>
    </source>
</reference>
<keyword evidence="3 7" id="KW-0812">Transmembrane</keyword>
<feature type="transmembrane region" description="Helical" evidence="7">
    <location>
        <begin position="144"/>
        <end position="164"/>
    </location>
</feature>
<evidence type="ECO:0000256" key="3">
    <source>
        <dbReference type="ARBA" id="ARBA00022692"/>
    </source>
</evidence>
<dbReference type="InterPro" id="IPR050833">
    <property type="entry name" value="Poly_Biosynth_Transport"/>
</dbReference>
<dbReference type="InterPro" id="IPR002797">
    <property type="entry name" value="Polysacc_synth"/>
</dbReference>
<feature type="transmembrane region" description="Helical" evidence="7">
    <location>
        <begin position="322"/>
        <end position="343"/>
    </location>
</feature>
<feature type="transmembrane region" description="Helical" evidence="7">
    <location>
        <begin position="12"/>
        <end position="31"/>
    </location>
</feature>
<keyword evidence="5 7" id="KW-0472">Membrane</keyword>
<sequence length="409" mass="45680">MFKHSVFINATALFFMQLLGYISPLLVYPYLTRVLGISGFGQYAMAISITALSFIITDFGFALSGANWLAKNRNKTKEVKHYLSNVCLLKFIFFALCSVVSSLVIITSQQLSYLLHSIPAIIFLLFSQTFQMNWLFQGLEKMSLAIYPFVISRIIFILTVFIFVKYKADVNIAIFLLGFSNLLSVIISACLLAREGLSFCKPSFRDSFNILKNNISFFLSRASVSIYTSASAFILGYTTNVHAVAYYSAAEKLYTAGQSLTGTVSQALYPYLSRTGNKNIFNIALIIVMLPLTIGIGIAFIFSSELINLIYGTAYSESIPILKIFLICLIINFIGVSYGYPAFAIINRIDVANKTVYMGGLFQISSLLYLYVNDIISANSVAISVLMTETFVMCLRILFYYIFSKNAHD</sequence>
<evidence type="ECO:0000256" key="5">
    <source>
        <dbReference type="ARBA" id="ARBA00023136"/>
    </source>
</evidence>
<protein>
    <recommendedName>
        <fullName evidence="6">Putative O-antigen transporter</fullName>
    </recommendedName>
</protein>
<proteinExistence type="predicted"/>
<dbReference type="Pfam" id="PF01943">
    <property type="entry name" value="Polysacc_synt"/>
    <property type="match status" value="1"/>
</dbReference>
<feature type="transmembrane region" description="Helical" evidence="7">
    <location>
        <begin position="355"/>
        <end position="372"/>
    </location>
</feature>
<dbReference type="Proteomes" id="UP000392867">
    <property type="component" value="Unassembled WGS sequence"/>
</dbReference>
<evidence type="ECO:0000256" key="2">
    <source>
        <dbReference type="ARBA" id="ARBA00022475"/>
    </source>
</evidence>
<feature type="transmembrane region" description="Helical" evidence="7">
    <location>
        <begin position="280"/>
        <end position="302"/>
    </location>
</feature>
<gene>
    <name evidence="8" type="primary">wzx</name>
    <name evidence="9" type="ORF">FVB16_06220</name>
</gene>
<organism evidence="8">
    <name type="scientific">Escherichia coli</name>
    <dbReference type="NCBI Taxonomy" id="562"/>
    <lineage>
        <taxon>Bacteria</taxon>
        <taxon>Pseudomonadati</taxon>
        <taxon>Pseudomonadota</taxon>
        <taxon>Gammaproteobacteria</taxon>
        <taxon>Enterobacterales</taxon>
        <taxon>Enterobacteriaceae</taxon>
        <taxon>Escherichia</taxon>
    </lineage>
</organism>
<feature type="transmembrane region" description="Helical" evidence="7">
    <location>
        <begin position="113"/>
        <end position="132"/>
    </location>
</feature>
<evidence type="ECO:0000313" key="8">
    <source>
        <dbReference type="EMBL" id="BAQ01264.1"/>
    </source>
</evidence>
<comment type="subcellular location">
    <subcellularLocation>
        <location evidence="1">Cell membrane</location>
        <topology evidence="1">Multi-pass membrane protein</topology>
    </subcellularLocation>
</comment>
<dbReference type="RefSeq" id="WP_072166566.1">
    <property type="nucleotide sequence ID" value="NZ_AP027850.1"/>
</dbReference>
<dbReference type="PANTHER" id="PTHR30250">
    <property type="entry name" value="PST FAMILY PREDICTED COLANIC ACID TRANSPORTER"/>
    <property type="match status" value="1"/>
</dbReference>
<feature type="transmembrane region" description="Helical" evidence="7">
    <location>
        <begin position="82"/>
        <end position="107"/>
    </location>
</feature>
<feature type="transmembrane region" description="Helical" evidence="7">
    <location>
        <begin position="378"/>
        <end position="403"/>
    </location>
</feature>
<keyword evidence="4 7" id="KW-1133">Transmembrane helix</keyword>
<evidence type="ECO:0000256" key="7">
    <source>
        <dbReference type="SAM" id="Phobius"/>
    </source>
</evidence>
<accession>A0A0A8J4D2</accession>
<evidence type="ECO:0000256" key="6">
    <source>
        <dbReference type="ARBA" id="ARBA00049738"/>
    </source>
</evidence>
<dbReference type="AlphaFoldDB" id="A0A0A8J4D2"/>
<dbReference type="GO" id="GO:0005886">
    <property type="term" value="C:plasma membrane"/>
    <property type="evidence" value="ECO:0007669"/>
    <property type="project" value="UniProtKB-SubCell"/>
</dbReference>
<evidence type="ECO:0000313" key="10">
    <source>
        <dbReference type="Proteomes" id="UP000392867"/>
    </source>
</evidence>
<keyword evidence="2" id="KW-1003">Cell membrane</keyword>
<evidence type="ECO:0000256" key="1">
    <source>
        <dbReference type="ARBA" id="ARBA00004651"/>
    </source>
</evidence>
<dbReference type="EMBL" id="VOTT01000057">
    <property type="protein sequence ID" value="MPU48448.1"/>
    <property type="molecule type" value="Genomic_DNA"/>
</dbReference>
<reference evidence="8" key="1">
    <citation type="journal article" date="2014" name="DNA Res.">
        <title>A complete view of the genetic diversity of the Escherichia coli O-antigen biosynthesis gene cluster.</title>
        <authorList>
            <person name="Iguchi A."/>
            <person name="Iyoda S."/>
            <person name="Kikuchi T."/>
            <person name="Ogura Y."/>
            <person name="Katsura K."/>
            <person name="Ohnishi M."/>
            <person name="Hayashi T."/>
            <person name="Thomson N.R."/>
        </authorList>
    </citation>
    <scope>NUCLEOTIDE SEQUENCE</scope>
    <source>
        <strain evidence="8">H14</strain>
    </source>
</reference>
<feature type="transmembrane region" description="Helical" evidence="7">
    <location>
        <begin position="170"/>
        <end position="193"/>
    </location>
</feature>
<evidence type="ECO:0000313" key="9">
    <source>
        <dbReference type="EMBL" id="MPU48448.1"/>
    </source>
</evidence>
<dbReference type="PANTHER" id="PTHR30250:SF11">
    <property type="entry name" value="O-ANTIGEN TRANSPORTER-RELATED"/>
    <property type="match status" value="1"/>
</dbReference>
<dbReference type="EMBL" id="AB812034">
    <property type="protein sequence ID" value="BAQ01264.1"/>
    <property type="molecule type" value="Genomic_DNA"/>
</dbReference>
<evidence type="ECO:0000256" key="4">
    <source>
        <dbReference type="ARBA" id="ARBA00022989"/>
    </source>
</evidence>
<feature type="transmembrane region" description="Helical" evidence="7">
    <location>
        <begin position="43"/>
        <end position="70"/>
    </location>
</feature>